<organism evidence="2 3">
    <name type="scientific">Pontibacter mangrovi</name>
    <dbReference type="NCBI Taxonomy" id="2589816"/>
    <lineage>
        <taxon>Bacteria</taxon>
        <taxon>Pseudomonadati</taxon>
        <taxon>Bacteroidota</taxon>
        <taxon>Cytophagia</taxon>
        <taxon>Cytophagales</taxon>
        <taxon>Hymenobacteraceae</taxon>
        <taxon>Pontibacter</taxon>
    </lineage>
</organism>
<protein>
    <submittedName>
        <fullName evidence="2">Uncharacterized protein</fullName>
    </submittedName>
</protein>
<comment type="caution">
    <text evidence="2">The sequence shown here is derived from an EMBL/GenBank/DDBJ whole genome shotgun (WGS) entry which is preliminary data.</text>
</comment>
<feature type="transmembrane region" description="Helical" evidence="1">
    <location>
        <begin position="6"/>
        <end position="23"/>
    </location>
</feature>
<dbReference type="EMBL" id="VFRQ01000006">
    <property type="protein sequence ID" value="TPE43583.1"/>
    <property type="molecule type" value="Genomic_DNA"/>
</dbReference>
<dbReference type="Proteomes" id="UP000316727">
    <property type="component" value="Unassembled WGS sequence"/>
</dbReference>
<gene>
    <name evidence="2" type="ORF">FJM65_12570</name>
</gene>
<evidence type="ECO:0000256" key="1">
    <source>
        <dbReference type="SAM" id="Phobius"/>
    </source>
</evidence>
<evidence type="ECO:0000313" key="2">
    <source>
        <dbReference type="EMBL" id="TPE43583.1"/>
    </source>
</evidence>
<keyword evidence="1" id="KW-1133">Transmembrane helix</keyword>
<sequence length="62" mass="6758">MPNVLNFTLIATGAFVFWALKGFKGKFNDEMVGPYDRSSKRVRNITAGSIALIIILIAIGSL</sequence>
<evidence type="ECO:0000313" key="3">
    <source>
        <dbReference type="Proteomes" id="UP000316727"/>
    </source>
</evidence>
<keyword evidence="3" id="KW-1185">Reference proteome</keyword>
<proteinExistence type="predicted"/>
<keyword evidence="1" id="KW-0812">Transmembrane</keyword>
<reference evidence="2 3" key="1">
    <citation type="submission" date="2019-06" db="EMBL/GenBank/DDBJ databases">
        <title>A novel bacterium of genus Pontibacter, isolated from marine sediment.</title>
        <authorList>
            <person name="Huang H."/>
            <person name="Mo K."/>
            <person name="Hu Y."/>
        </authorList>
    </citation>
    <scope>NUCLEOTIDE SEQUENCE [LARGE SCALE GENOMIC DNA]</scope>
    <source>
        <strain evidence="2 3">HB172049</strain>
    </source>
</reference>
<accession>A0A501W0T2</accession>
<keyword evidence="1" id="KW-0472">Membrane</keyword>
<feature type="transmembrane region" description="Helical" evidence="1">
    <location>
        <begin position="44"/>
        <end position="61"/>
    </location>
</feature>
<dbReference type="AlphaFoldDB" id="A0A501W0T2"/>
<name>A0A501W0T2_9BACT</name>